<gene>
    <name evidence="6" type="ORF">LEA_06522</name>
</gene>
<name>K1TSS7_9ZZZZ</name>
<dbReference type="EMBL" id="AJWY01004270">
    <property type="protein sequence ID" value="EKC72853.1"/>
    <property type="molecule type" value="Genomic_DNA"/>
</dbReference>
<evidence type="ECO:0000256" key="1">
    <source>
        <dbReference type="ARBA" id="ARBA00001947"/>
    </source>
</evidence>
<dbReference type="Pfam" id="PF24827">
    <property type="entry name" value="AstE_AspA_cat"/>
    <property type="match status" value="1"/>
</dbReference>
<protein>
    <submittedName>
        <fullName evidence="6">Succinylglutamate desuccinylase/aspartoacylase family protein</fullName>
    </submittedName>
</protein>
<dbReference type="PANTHER" id="PTHR37326:SF1">
    <property type="entry name" value="BLL3975 PROTEIN"/>
    <property type="match status" value="1"/>
</dbReference>
<dbReference type="Gene3D" id="3.40.630.10">
    <property type="entry name" value="Zn peptidases"/>
    <property type="match status" value="1"/>
</dbReference>
<accession>K1TSS7</accession>
<keyword evidence="3" id="KW-0378">Hydrolase</keyword>
<evidence type="ECO:0000256" key="3">
    <source>
        <dbReference type="ARBA" id="ARBA00022801"/>
    </source>
</evidence>
<dbReference type="PANTHER" id="PTHR37326">
    <property type="entry name" value="BLL3975 PROTEIN"/>
    <property type="match status" value="1"/>
</dbReference>
<organism evidence="6">
    <name type="scientific">human gut metagenome</name>
    <dbReference type="NCBI Taxonomy" id="408170"/>
    <lineage>
        <taxon>unclassified sequences</taxon>
        <taxon>metagenomes</taxon>
        <taxon>organismal metagenomes</taxon>
    </lineage>
</organism>
<reference evidence="6" key="1">
    <citation type="journal article" date="2013" name="Environ. Microbiol.">
        <title>Microbiota from the distal guts of lean and obese adolescents exhibit partial functional redundancy besides clear differences in community structure.</title>
        <authorList>
            <person name="Ferrer M."/>
            <person name="Ruiz A."/>
            <person name="Lanza F."/>
            <person name="Haange S.B."/>
            <person name="Oberbach A."/>
            <person name="Till H."/>
            <person name="Bargiela R."/>
            <person name="Campoy C."/>
            <person name="Segura M.T."/>
            <person name="Richter M."/>
            <person name="von Bergen M."/>
            <person name="Seifert J."/>
            <person name="Suarez A."/>
        </authorList>
    </citation>
    <scope>NUCLEOTIDE SEQUENCE</scope>
</reference>
<comment type="caution">
    <text evidence="6">The sequence shown here is derived from an EMBL/GenBank/DDBJ whole genome shotgun (WGS) entry which is preliminary data.</text>
</comment>
<evidence type="ECO:0000313" key="6">
    <source>
        <dbReference type="EMBL" id="EKC72853.1"/>
    </source>
</evidence>
<dbReference type="AlphaFoldDB" id="K1TSS7"/>
<evidence type="ECO:0000256" key="4">
    <source>
        <dbReference type="ARBA" id="ARBA00022833"/>
    </source>
</evidence>
<dbReference type="GO" id="GO:0016788">
    <property type="term" value="F:hydrolase activity, acting on ester bonds"/>
    <property type="evidence" value="ECO:0007669"/>
    <property type="project" value="InterPro"/>
</dbReference>
<dbReference type="InterPro" id="IPR053138">
    <property type="entry name" value="N-alpha-Ac-DABA_deacetylase"/>
</dbReference>
<keyword evidence="4" id="KW-0862">Zinc</keyword>
<dbReference type="SUPFAM" id="SSF53187">
    <property type="entry name" value="Zn-dependent exopeptidases"/>
    <property type="match status" value="1"/>
</dbReference>
<feature type="domain" description="Succinylglutamate desuccinylase/Aspartoacylase catalytic" evidence="5">
    <location>
        <begin position="29"/>
        <end position="116"/>
    </location>
</feature>
<dbReference type="InterPro" id="IPR055438">
    <property type="entry name" value="AstE_AspA_cat"/>
</dbReference>
<keyword evidence="2" id="KW-0479">Metal-binding</keyword>
<evidence type="ECO:0000259" key="5">
    <source>
        <dbReference type="Pfam" id="PF24827"/>
    </source>
</evidence>
<sequence length="122" mass="14004">MNKENIVTLKSPYRDDFQINGYRFGKGEKTCCIVGAMRGNEVQQLYVCSQIIRALSNIEKKGDLVYGKQIMVIPSLNPFSMNIQRRFWSVDNTDLNRMFPGDAHGKTTQRIAAGIFDFIKEY</sequence>
<evidence type="ECO:0000256" key="2">
    <source>
        <dbReference type="ARBA" id="ARBA00022723"/>
    </source>
</evidence>
<comment type="cofactor">
    <cofactor evidence="1">
        <name>Zn(2+)</name>
        <dbReference type="ChEBI" id="CHEBI:29105"/>
    </cofactor>
</comment>
<proteinExistence type="predicted"/>
<dbReference type="GO" id="GO:0046872">
    <property type="term" value="F:metal ion binding"/>
    <property type="evidence" value="ECO:0007669"/>
    <property type="project" value="UniProtKB-KW"/>
</dbReference>
<feature type="non-terminal residue" evidence="6">
    <location>
        <position position="122"/>
    </location>
</feature>